<reference evidence="2 3" key="1">
    <citation type="journal article" date="2023" name="Mol. Ecol. Resour.">
        <title>Chromosome-level genome assembly of a triploid poplar Populus alba 'Berolinensis'.</title>
        <authorList>
            <person name="Chen S."/>
            <person name="Yu Y."/>
            <person name="Wang X."/>
            <person name="Wang S."/>
            <person name="Zhang T."/>
            <person name="Zhou Y."/>
            <person name="He R."/>
            <person name="Meng N."/>
            <person name="Wang Y."/>
            <person name="Liu W."/>
            <person name="Liu Z."/>
            <person name="Liu J."/>
            <person name="Guo Q."/>
            <person name="Huang H."/>
            <person name="Sederoff R.R."/>
            <person name="Wang G."/>
            <person name="Qu G."/>
            <person name="Chen S."/>
        </authorList>
    </citation>
    <scope>NUCLEOTIDE SEQUENCE [LARGE SCALE GENOMIC DNA]</scope>
    <source>
        <strain evidence="2">SC-2020</strain>
    </source>
</reference>
<dbReference type="AlphaFoldDB" id="A0AAD6QZN3"/>
<feature type="region of interest" description="Disordered" evidence="1">
    <location>
        <begin position="93"/>
        <end position="113"/>
    </location>
</feature>
<dbReference type="EMBL" id="JAQIZT010000004">
    <property type="protein sequence ID" value="KAJ6999641.1"/>
    <property type="molecule type" value="Genomic_DNA"/>
</dbReference>
<evidence type="ECO:0000256" key="1">
    <source>
        <dbReference type="SAM" id="MobiDB-lite"/>
    </source>
</evidence>
<evidence type="ECO:0000313" key="3">
    <source>
        <dbReference type="Proteomes" id="UP001164929"/>
    </source>
</evidence>
<keyword evidence="3" id="KW-1185">Reference proteome</keyword>
<proteinExistence type="predicted"/>
<gene>
    <name evidence="2" type="ORF">NC653_010393</name>
</gene>
<comment type="caution">
    <text evidence="2">The sequence shown here is derived from an EMBL/GenBank/DDBJ whole genome shotgun (WGS) entry which is preliminary data.</text>
</comment>
<protein>
    <submittedName>
        <fullName evidence="2">Uncharacterized protein</fullName>
    </submittedName>
</protein>
<evidence type="ECO:0000313" key="2">
    <source>
        <dbReference type="EMBL" id="KAJ6999641.1"/>
    </source>
</evidence>
<name>A0AAD6QZN3_9ROSI</name>
<dbReference type="Proteomes" id="UP001164929">
    <property type="component" value="Chromosome 4"/>
</dbReference>
<accession>A0AAD6QZN3</accession>
<organism evidence="2 3">
    <name type="scientific">Populus alba x Populus x berolinensis</name>
    <dbReference type="NCBI Taxonomy" id="444605"/>
    <lineage>
        <taxon>Eukaryota</taxon>
        <taxon>Viridiplantae</taxon>
        <taxon>Streptophyta</taxon>
        <taxon>Embryophyta</taxon>
        <taxon>Tracheophyta</taxon>
        <taxon>Spermatophyta</taxon>
        <taxon>Magnoliopsida</taxon>
        <taxon>eudicotyledons</taxon>
        <taxon>Gunneridae</taxon>
        <taxon>Pentapetalae</taxon>
        <taxon>rosids</taxon>
        <taxon>fabids</taxon>
        <taxon>Malpighiales</taxon>
        <taxon>Salicaceae</taxon>
        <taxon>Saliceae</taxon>
        <taxon>Populus</taxon>
    </lineage>
</organism>
<sequence>MPAVYSEQPLVTATYCQNKSKLATKKFPRFHKCNGLRCFTASSYDLNGIKTAINLLIPTSPKCFRSDSQTKLQLTGQSTIAFCIEHRKRTYRSLSSSAFEASRPYSGKHYPDS</sequence>